<proteinExistence type="predicted"/>
<protein>
    <submittedName>
        <fullName evidence="1">Uncharacterized protein</fullName>
    </submittedName>
</protein>
<reference evidence="1 2" key="1">
    <citation type="submission" date="2015-09" db="EMBL/GenBank/DDBJ databases">
        <title>Sorangium comparison.</title>
        <authorList>
            <person name="Zaburannyi N."/>
            <person name="Bunk B."/>
            <person name="Overmann J."/>
            <person name="Mueller R."/>
        </authorList>
    </citation>
    <scope>NUCLEOTIDE SEQUENCE [LARGE SCALE GENOMIC DNA]</scope>
    <source>
        <strain evidence="1 2">So ceGT47</strain>
    </source>
</reference>
<evidence type="ECO:0000313" key="2">
    <source>
        <dbReference type="Proteomes" id="UP000295781"/>
    </source>
</evidence>
<dbReference type="EMBL" id="CP012670">
    <property type="protein sequence ID" value="AUX23350.1"/>
    <property type="molecule type" value="Genomic_DNA"/>
</dbReference>
<dbReference type="Proteomes" id="UP000295781">
    <property type="component" value="Chromosome"/>
</dbReference>
<sequence length="144" mass="15211">MPLFATINGHRATTARLHVPYAGVWTAELELDAAVDLSGAVAVKLGALELRGAVFAPRTGTFGETTAVRVVAGAGGWARTVPAKHYHNDAGISVATVAVDTAQSVGEGLRAGASNLEEWFRKGREEDSRDPIRLSCVSRQSLAW</sequence>
<accession>A0A4P2Q283</accession>
<name>A0A4P2Q283_SORCE</name>
<gene>
    <name evidence="1" type="ORF">SOCEGT47_038730</name>
</gene>
<dbReference type="AlphaFoldDB" id="A0A4P2Q283"/>
<organism evidence="1 2">
    <name type="scientific">Sorangium cellulosum</name>
    <name type="common">Polyangium cellulosum</name>
    <dbReference type="NCBI Taxonomy" id="56"/>
    <lineage>
        <taxon>Bacteria</taxon>
        <taxon>Pseudomonadati</taxon>
        <taxon>Myxococcota</taxon>
        <taxon>Polyangia</taxon>
        <taxon>Polyangiales</taxon>
        <taxon>Polyangiaceae</taxon>
        <taxon>Sorangium</taxon>
    </lineage>
</organism>
<evidence type="ECO:0000313" key="1">
    <source>
        <dbReference type="EMBL" id="AUX23350.1"/>
    </source>
</evidence>